<dbReference type="Proteomes" id="UP000186559">
    <property type="component" value="Chromosome"/>
</dbReference>
<name>A0A1U7CZL0_9RHOB</name>
<dbReference type="AlphaFoldDB" id="A0A1U7CZL0"/>
<sequence>MQIPEGFWQNARGELIPQAKVKEEDKLEDELVRQLHAVARGAHEQLVALKSLAMGETQAFKALVAEKYGAMKGGAKGNMTLRSFDGSIEVQVAVSEQLSFGPQLKAAKELIDNCIERWAEGGDDNIRVLVMDAFQVNKAGRIDTHRVLGLRRLAIDDEEWLRAMDAISEAIRVSGSKTYVRFYETDPDTGARLPIALDLASV</sequence>
<accession>A0A1U7CZL0</accession>
<dbReference type="STRING" id="1229727.Ga0080559_TMP502"/>
<dbReference type="KEGG" id="tpro:Ga0080559_TMP502"/>
<evidence type="ECO:0000313" key="2">
    <source>
        <dbReference type="Proteomes" id="UP000186559"/>
    </source>
</evidence>
<evidence type="ECO:0000313" key="1">
    <source>
        <dbReference type="EMBL" id="APX21298.1"/>
    </source>
</evidence>
<protein>
    <submittedName>
        <fullName evidence="1">Putative DUF3164 protein</fullName>
    </submittedName>
</protein>
<proteinExistence type="predicted"/>
<reference evidence="1 2" key="1">
    <citation type="submission" date="2016-03" db="EMBL/GenBank/DDBJ databases">
        <title>Deep-sea bacteria in the southern Pacific.</title>
        <authorList>
            <person name="Tang K."/>
        </authorList>
    </citation>
    <scope>NUCLEOTIDE SEQUENCE [LARGE SCALE GENOMIC DNA]</scope>
    <source>
        <strain evidence="1 2">JLT2016</strain>
    </source>
</reference>
<dbReference type="Pfam" id="PF11363">
    <property type="entry name" value="DUF3164"/>
    <property type="match status" value="1"/>
</dbReference>
<dbReference type="EMBL" id="CP014796">
    <property type="protein sequence ID" value="APX21298.1"/>
    <property type="molecule type" value="Genomic_DNA"/>
</dbReference>
<gene>
    <name evidence="1" type="ORF">Ga0080559_TMP502</name>
</gene>
<keyword evidence="2" id="KW-1185">Reference proteome</keyword>
<dbReference type="InterPro" id="IPR021505">
    <property type="entry name" value="Phage_B3_Orf6"/>
</dbReference>
<organism evidence="1 2">
    <name type="scientific">Salipiger profundus</name>
    <dbReference type="NCBI Taxonomy" id="1229727"/>
    <lineage>
        <taxon>Bacteria</taxon>
        <taxon>Pseudomonadati</taxon>
        <taxon>Pseudomonadota</taxon>
        <taxon>Alphaproteobacteria</taxon>
        <taxon>Rhodobacterales</taxon>
        <taxon>Roseobacteraceae</taxon>
        <taxon>Salipiger</taxon>
    </lineage>
</organism>